<dbReference type="InterPro" id="IPR014729">
    <property type="entry name" value="Rossmann-like_a/b/a_fold"/>
</dbReference>
<dbReference type="NCBIfam" id="NF008927">
    <property type="entry name" value="PRK12285.1-4"/>
    <property type="match status" value="1"/>
</dbReference>
<evidence type="ECO:0000313" key="11">
    <source>
        <dbReference type="EMBL" id="AYQ55495.1"/>
    </source>
</evidence>
<evidence type="ECO:0000256" key="5">
    <source>
        <dbReference type="ARBA" id="ARBA00022840"/>
    </source>
</evidence>
<dbReference type="GO" id="GO:0005737">
    <property type="term" value="C:cytoplasm"/>
    <property type="evidence" value="ECO:0007669"/>
    <property type="project" value="UniProtKB-SubCell"/>
</dbReference>
<evidence type="ECO:0000256" key="1">
    <source>
        <dbReference type="ARBA" id="ARBA00005594"/>
    </source>
</evidence>
<evidence type="ECO:0000313" key="12">
    <source>
        <dbReference type="Proteomes" id="UP000273278"/>
    </source>
</evidence>
<evidence type="ECO:0000256" key="4">
    <source>
        <dbReference type="ARBA" id="ARBA00022741"/>
    </source>
</evidence>
<dbReference type="GO" id="GO:0004830">
    <property type="term" value="F:tryptophan-tRNA ligase activity"/>
    <property type="evidence" value="ECO:0007669"/>
    <property type="project" value="UniProtKB-UniRule"/>
</dbReference>
<dbReference type="InterPro" id="IPR002306">
    <property type="entry name" value="Trp-tRNA-ligase"/>
</dbReference>
<evidence type="ECO:0000256" key="6">
    <source>
        <dbReference type="ARBA" id="ARBA00022917"/>
    </source>
</evidence>
<dbReference type="InterPro" id="IPR002305">
    <property type="entry name" value="aa-tRNA-synth_Ic"/>
</dbReference>
<keyword evidence="2 9" id="KW-0963">Cytoplasm</keyword>
<accession>A0A3G3II33</accession>
<comment type="similarity">
    <text evidence="1 9 10">Belongs to the class-I aminoacyl-tRNA synthetase family.</text>
</comment>
<comment type="function">
    <text evidence="9">Catalyzes the attachment of tryptophan to tRNA(Trp).</text>
</comment>
<dbReference type="RefSeq" id="WP_015505269.1">
    <property type="nucleotide sequence ID" value="NZ_CP017686.1"/>
</dbReference>
<reference evidence="11 12" key="1">
    <citation type="submission" date="2016-10" db="EMBL/GenBank/DDBJ databases">
        <title>Complete genome of the TMA-utilizing, human hosted archaeon Methanomethylophilus alvus Gen. nov, sp. nov., strain Mx-05, derived from a pure culture.</title>
        <authorList>
            <person name="Brugere J.-F."/>
            <person name="Ben Hania W."/>
            <person name="Chaudhary P.P."/>
            <person name="Gaci N."/>
            <person name="Borrel G."/>
            <person name="Cao Van Tuat L."/>
            <person name="Fardeau M.-L."/>
            <person name="Harris H.M.B."/>
            <person name="O'Toole P.W."/>
            <person name="Ollivier B."/>
        </authorList>
    </citation>
    <scope>NUCLEOTIDE SEQUENCE [LARGE SCALE GENOMIC DNA]</scope>
    <source>
        <strain evidence="11 12">Mx-05</strain>
    </source>
</reference>
<dbReference type="GO" id="GO:0006436">
    <property type="term" value="P:tryptophanyl-tRNA aminoacylation"/>
    <property type="evidence" value="ECO:0007669"/>
    <property type="project" value="UniProtKB-UniRule"/>
</dbReference>
<comment type="catalytic activity">
    <reaction evidence="8 9">
        <text>tRNA(Trp) + L-tryptophan + ATP = L-tryptophyl-tRNA(Trp) + AMP + diphosphate + H(+)</text>
        <dbReference type="Rhea" id="RHEA:24080"/>
        <dbReference type="Rhea" id="RHEA-COMP:9671"/>
        <dbReference type="Rhea" id="RHEA-COMP:9705"/>
        <dbReference type="ChEBI" id="CHEBI:15378"/>
        <dbReference type="ChEBI" id="CHEBI:30616"/>
        <dbReference type="ChEBI" id="CHEBI:33019"/>
        <dbReference type="ChEBI" id="CHEBI:57912"/>
        <dbReference type="ChEBI" id="CHEBI:78442"/>
        <dbReference type="ChEBI" id="CHEBI:78535"/>
        <dbReference type="ChEBI" id="CHEBI:456215"/>
        <dbReference type="EC" id="6.1.1.2"/>
    </reaction>
</comment>
<dbReference type="PRINTS" id="PR01039">
    <property type="entry name" value="TRNASYNTHTRP"/>
</dbReference>
<evidence type="ECO:0000256" key="2">
    <source>
        <dbReference type="ARBA" id="ARBA00022490"/>
    </source>
</evidence>
<keyword evidence="5 9" id="KW-0067">ATP-binding</keyword>
<keyword evidence="3 9" id="KW-0436">Ligase</keyword>
<dbReference type="NCBIfam" id="TIGR00233">
    <property type="entry name" value="trpS"/>
    <property type="match status" value="1"/>
</dbReference>
<sequence>MAEDFKVTPWEVTGDIDYDVLMKRFGTTPIDEAMIKRIAKYGEVHPMLRRGIFYSHRDLGWLLDEYDKGNRFYLYTGRGPSGNTHLGHMMPWIFNKWVQDTFKVKMIFQMTDDEKFLFKDLTLHDTRDMAYENALDFVALGFDPDNTKIIVDTENIDRLYPIALRVAKKVTFSTAKDVFGFEGSSNIGKIFFTTLESAPAFLPSEIEGRPTPVVVPCGIDQDPHFRVTRDVAPGLGYPKPSMLYCKMCPSLNGGDKMSSSDEMATIYTTDTPKQVKKKVGRAFTGGCVSVEEQREKGGNPEVCAVFKYNYYLFEHDDAKLNEMAEKCRNGEILCGECKVALTSKINVFLEAHQAKREEAKEIVQKMAFDGFKW</sequence>
<dbReference type="CDD" id="cd00806">
    <property type="entry name" value="TrpRS_core"/>
    <property type="match status" value="1"/>
</dbReference>
<dbReference type="InterPro" id="IPR020653">
    <property type="entry name" value="Tryptophan-tRNA-ligase_arc"/>
</dbReference>
<keyword evidence="7 9" id="KW-0030">Aminoacyl-tRNA synthetase</keyword>
<dbReference type="EC" id="6.1.1.2" evidence="9"/>
<dbReference type="FunFam" id="1.10.240.10:FF:000007">
    <property type="entry name" value="Tryptophan--tRNA ligase"/>
    <property type="match status" value="1"/>
</dbReference>
<dbReference type="Pfam" id="PF00579">
    <property type="entry name" value="tRNA-synt_1b"/>
    <property type="match status" value="1"/>
</dbReference>
<dbReference type="Proteomes" id="UP000273278">
    <property type="component" value="Chromosome"/>
</dbReference>
<evidence type="ECO:0000256" key="3">
    <source>
        <dbReference type="ARBA" id="ARBA00022598"/>
    </source>
</evidence>
<comment type="subcellular location">
    <subcellularLocation>
        <location evidence="9">Cytoplasm</location>
    </subcellularLocation>
</comment>
<evidence type="ECO:0000256" key="9">
    <source>
        <dbReference type="HAMAP-Rule" id="MF_00140"/>
    </source>
</evidence>
<feature type="short sequence motif" description="'KMSKS' region" evidence="9">
    <location>
        <begin position="256"/>
        <end position="260"/>
    </location>
</feature>
<dbReference type="Gene3D" id="3.40.50.620">
    <property type="entry name" value="HUPs"/>
    <property type="match status" value="1"/>
</dbReference>
<dbReference type="GO" id="GO:0005524">
    <property type="term" value="F:ATP binding"/>
    <property type="evidence" value="ECO:0007669"/>
    <property type="project" value="UniProtKB-UniRule"/>
</dbReference>
<dbReference type="PANTHER" id="PTHR10055:SF1">
    <property type="entry name" value="TRYPTOPHAN--TRNA LIGASE, CYTOPLASMIC"/>
    <property type="match status" value="1"/>
</dbReference>
<dbReference type="PANTHER" id="PTHR10055">
    <property type="entry name" value="TRYPTOPHANYL-TRNA SYNTHETASE"/>
    <property type="match status" value="1"/>
</dbReference>
<dbReference type="EMBL" id="CP017686">
    <property type="protein sequence ID" value="AYQ55495.1"/>
    <property type="molecule type" value="Genomic_DNA"/>
</dbReference>
<name>A0A3G3II33_9ARCH</name>
<evidence type="ECO:0000256" key="7">
    <source>
        <dbReference type="ARBA" id="ARBA00023146"/>
    </source>
</evidence>
<keyword evidence="6 9" id="KW-0648">Protein biosynthesis</keyword>
<dbReference type="HAMAP" id="MF_00140_A">
    <property type="entry name" value="Trp_tRNA_synth_A"/>
    <property type="match status" value="1"/>
</dbReference>
<keyword evidence="4 9" id="KW-0547">Nucleotide-binding</keyword>
<evidence type="ECO:0000256" key="10">
    <source>
        <dbReference type="RuleBase" id="RU363036"/>
    </source>
</evidence>
<evidence type="ECO:0000256" key="8">
    <source>
        <dbReference type="ARBA" id="ARBA00049929"/>
    </source>
</evidence>
<protein>
    <recommendedName>
        <fullName evidence="9">Tryptophan--tRNA ligase</fullName>
        <ecNumber evidence="9">6.1.1.2</ecNumber>
    </recommendedName>
    <alternativeName>
        <fullName evidence="9">Tryptophanyl-tRNA synthetase</fullName>
        <shortName evidence="9">TrpRS</shortName>
    </alternativeName>
</protein>
<dbReference type="OMA" id="SIYHRFM"/>
<gene>
    <name evidence="9" type="primary">trpS</name>
    <name evidence="11" type="ORF">BKD89_06770</name>
</gene>
<dbReference type="SUPFAM" id="SSF52374">
    <property type="entry name" value="Nucleotidylyl transferase"/>
    <property type="match status" value="1"/>
</dbReference>
<dbReference type="Gene3D" id="1.10.240.10">
    <property type="entry name" value="Tyrosyl-Transfer RNA Synthetase"/>
    <property type="match status" value="1"/>
</dbReference>
<comment type="caution">
    <text evidence="9">Lacks conserved residue(s) required for the propagation of feature annotation.</text>
</comment>
<dbReference type="AlphaFoldDB" id="A0A3G3II33"/>
<dbReference type="GeneID" id="41322152"/>
<organism evidence="11 12">
    <name type="scientific">Methanomethylophilus alvi</name>
    <dbReference type="NCBI Taxonomy" id="1291540"/>
    <lineage>
        <taxon>Archaea</taxon>
        <taxon>Methanobacteriati</taxon>
        <taxon>Thermoplasmatota</taxon>
        <taxon>Thermoplasmata</taxon>
        <taxon>Methanomassiliicoccales</taxon>
        <taxon>Methanomethylophilaceae</taxon>
        <taxon>Methanomethylophilus</taxon>
    </lineage>
</organism>
<proteinExistence type="inferred from homology"/>